<dbReference type="FunFam" id="2.40.70.10:FF:000251">
    <property type="entry name" value="Probable aspartic-type endopeptidase AFUA_3G01220"/>
    <property type="match status" value="1"/>
</dbReference>
<sequence>MLPAIRFPDDQVWYQRKSQCISRQAAYFYTCSLQHHVQQRPLCTFSIPKEQHSAQIPGNHQHPQRTALSTNTWKPSAFTNPTTDRVTTPHVLELTKINNKGNARSAVELNSQVRTGSANLVSVAEGGGFATSITIGNQTFEVVIDTGSSDLWVVRDGFTCINPGRRREVAQSECEFGPAYSPNTTFREIGGEFLDIKYADGEVLSGVIGTENVTLAGITVNQTIGVVDYAGWYGDGATSGLMGLAYSSLANAYTTDYTQPSLYNPVFATMYEQGLIDPVFSMVMNRNASNGTAAGYLTLGGLPPIDIKGNFSTTPILITNIKGYPRAYDFYTVNIDGATVGNSSLPEAGGDIQYLVDSGTTMNYYPNSIADAINAAFIPPAVYNASEGAYVVDCNAKAPVHGVTIGGSTFYINSTDMILPGGTDNSGNKTCISGINAGGDVGQGIFVLGGTFLRNVVAVFDVGAAEMRFAASA</sequence>
<dbReference type="PANTHER" id="PTHR47966">
    <property type="entry name" value="BETA-SITE APP-CLEAVING ENZYME, ISOFORM A-RELATED"/>
    <property type="match status" value="1"/>
</dbReference>
<proteinExistence type="inferred from homology"/>
<dbReference type="PROSITE" id="PS51767">
    <property type="entry name" value="PEPTIDASE_A1"/>
    <property type="match status" value="1"/>
</dbReference>
<dbReference type="PROSITE" id="PS00141">
    <property type="entry name" value="ASP_PROTEASE"/>
    <property type="match status" value="1"/>
</dbReference>
<name>A0A9P3C0L3_ASPVI</name>
<evidence type="ECO:0000313" key="7">
    <source>
        <dbReference type="EMBL" id="GIK05407.1"/>
    </source>
</evidence>
<keyword evidence="2 5" id="KW-0064">Aspartyl protease</keyword>
<dbReference type="SUPFAM" id="SSF50630">
    <property type="entry name" value="Acid proteases"/>
    <property type="match status" value="1"/>
</dbReference>
<dbReference type="GO" id="GO:0006508">
    <property type="term" value="P:proteolysis"/>
    <property type="evidence" value="ECO:0007669"/>
    <property type="project" value="UniProtKB-KW"/>
</dbReference>
<dbReference type="CDD" id="cd05471">
    <property type="entry name" value="pepsin_like"/>
    <property type="match status" value="1"/>
</dbReference>
<protein>
    <recommendedName>
        <fullName evidence="6">Peptidase A1 domain-containing protein</fullName>
    </recommendedName>
</protein>
<dbReference type="EMBL" id="BOPL01000008">
    <property type="protein sequence ID" value="GIK05407.1"/>
    <property type="molecule type" value="Genomic_DNA"/>
</dbReference>
<feature type="domain" description="Peptidase A1" evidence="6">
    <location>
        <begin position="129"/>
        <end position="470"/>
    </location>
</feature>
<dbReference type="PANTHER" id="PTHR47966:SF47">
    <property type="entry name" value="ENDOPEPTIDASE, PUTATIVE (AFU_ORTHOLOGUE AFUA_3G01220)-RELATED"/>
    <property type="match status" value="1"/>
</dbReference>
<dbReference type="PRINTS" id="PR00792">
    <property type="entry name" value="PEPSIN"/>
</dbReference>
<evidence type="ECO:0000256" key="4">
    <source>
        <dbReference type="PIRSR" id="PIRSR601461-1"/>
    </source>
</evidence>
<dbReference type="InterPro" id="IPR021109">
    <property type="entry name" value="Peptidase_aspartic_dom_sf"/>
</dbReference>
<evidence type="ECO:0000256" key="1">
    <source>
        <dbReference type="ARBA" id="ARBA00007447"/>
    </source>
</evidence>
<dbReference type="Pfam" id="PF00026">
    <property type="entry name" value="Asp"/>
    <property type="match status" value="1"/>
</dbReference>
<dbReference type="GO" id="GO:0004190">
    <property type="term" value="F:aspartic-type endopeptidase activity"/>
    <property type="evidence" value="ECO:0007669"/>
    <property type="project" value="UniProtKB-KW"/>
</dbReference>
<comment type="similarity">
    <text evidence="1 5">Belongs to the peptidase A1 family.</text>
</comment>
<dbReference type="RefSeq" id="XP_043128593.1">
    <property type="nucleotide sequence ID" value="XM_043272658.1"/>
</dbReference>
<dbReference type="InterPro" id="IPR001461">
    <property type="entry name" value="Aspartic_peptidase_A1"/>
</dbReference>
<evidence type="ECO:0000259" key="6">
    <source>
        <dbReference type="PROSITE" id="PS51767"/>
    </source>
</evidence>
<accession>A0A9P3C0L3</accession>
<evidence type="ECO:0000256" key="2">
    <source>
        <dbReference type="ARBA" id="ARBA00022750"/>
    </source>
</evidence>
<evidence type="ECO:0000256" key="3">
    <source>
        <dbReference type="ARBA" id="ARBA00022801"/>
    </source>
</evidence>
<dbReference type="FunFam" id="2.40.70.10:FF:000187">
    <property type="entry name" value="Aspartic-type endopeptidase, putative"/>
    <property type="match status" value="1"/>
</dbReference>
<dbReference type="InterPro" id="IPR001969">
    <property type="entry name" value="Aspartic_peptidase_AS"/>
</dbReference>
<dbReference type="InterPro" id="IPR033121">
    <property type="entry name" value="PEPTIDASE_A1"/>
</dbReference>
<dbReference type="GO" id="GO:0000324">
    <property type="term" value="C:fungal-type vacuole"/>
    <property type="evidence" value="ECO:0007669"/>
    <property type="project" value="TreeGrafter"/>
</dbReference>
<dbReference type="Gene3D" id="2.40.70.10">
    <property type="entry name" value="Acid Proteases"/>
    <property type="match status" value="2"/>
</dbReference>
<feature type="active site" evidence="4">
    <location>
        <position position="145"/>
    </location>
</feature>
<dbReference type="Proteomes" id="UP000710440">
    <property type="component" value="Unassembled WGS sequence"/>
</dbReference>
<organism evidence="7 8">
    <name type="scientific">Aspergillus viridinutans</name>
    <dbReference type="NCBI Taxonomy" id="75553"/>
    <lineage>
        <taxon>Eukaryota</taxon>
        <taxon>Fungi</taxon>
        <taxon>Dikarya</taxon>
        <taxon>Ascomycota</taxon>
        <taxon>Pezizomycotina</taxon>
        <taxon>Eurotiomycetes</taxon>
        <taxon>Eurotiomycetidae</taxon>
        <taxon>Eurotiales</taxon>
        <taxon>Aspergillaceae</taxon>
        <taxon>Aspergillus</taxon>
        <taxon>Aspergillus subgen. Fumigati</taxon>
    </lineage>
</organism>
<keyword evidence="8" id="KW-1185">Reference proteome</keyword>
<dbReference type="AlphaFoldDB" id="A0A9P3C0L3"/>
<reference evidence="7 8" key="1">
    <citation type="submission" date="2021-02" db="EMBL/GenBank/DDBJ databases">
        <title>Pan-genome distribution and transcriptional activeness of fungal secondary metabolism genes in Aspergillus section Fumigati.</title>
        <authorList>
            <person name="Takahashi H."/>
            <person name="Umemura M."/>
            <person name="Ninomiya A."/>
            <person name="Kusuya Y."/>
            <person name="Urayama S."/>
            <person name="Shimizu M."/>
            <person name="Watanabe A."/>
            <person name="Kamei K."/>
            <person name="Yaguchi T."/>
            <person name="Hagiwara D."/>
        </authorList>
    </citation>
    <scope>NUCLEOTIDE SEQUENCE [LARGE SCALE GENOMIC DNA]</scope>
    <source>
        <strain evidence="7 8">IFM 47045</strain>
    </source>
</reference>
<keyword evidence="5" id="KW-0645">Protease</keyword>
<evidence type="ECO:0000313" key="8">
    <source>
        <dbReference type="Proteomes" id="UP000710440"/>
    </source>
</evidence>
<comment type="caution">
    <text evidence="7">The sequence shown here is derived from an EMBL/GenBank/DDBJ whole genome shotgun (WGS) entry which is preliminary data.</text>
</comment>
<keyword evidence="3 5" id="KW-0378">Hydrolase</keyword>
<evidence type="ECO:0000256" key="5">
    <source>
        <dbReference type="RuleBase" id="RU000454"/>
    </source>
</evidence>
<dbReference type="GeneID" id="66937498"/>
<dbReference type="InterPro" id="IPR034164">
    <property type="entry name" value="Pepsin-like_dom"/>
</dbReference>
<feature type="active site" evidence="4">
    <location>
        <position position="357"/>
    </location>
</feature>
<dbReference type="OrthoDB" id="15189at2759"/>
<gene>
    <name evidence="7" type="ORF">Aspvir_009516</name>
</gene>